<dbReference type="EMBL" id="ML208475">
    <property type="protein sequence ID" value="TFK64417.1"/>
    <property type="molecule type" value="Genomic_DNA"/>
</dbReference>
<name>A0ACD3AHT3_9AGAR</name>
<protein>
    <submittedName>
        <fullName evidence="1">Uncharacterized protein</fullName>
    </submittedName>
</protein>
<reference evidence="1 2" key="1">
    <citation type="journal article" date="2019" name="Nat. Ecol. Evol.">
        <title>Megaphylogeny resolves global patterns of mushroom evolution.</title>
        <authorList>
            <person name="Varga T."/>
            <person name="Krizsan K."/>
            <person name="Foldi C."/>
            <person name="Dima B."/>
            <person name="Sanchez-Garcia M."/>
            <person name="Sanchez-Ramirez S."/>
            <person name="Szollosi G.J."/>
            <person name="Szarkandi J.G."/>
            <person name="Papp V."/>
            <person name="Albert L."/>
            <person name="Andreopoulos W."/>
            <person name="Angelini C."/>
            <person name="Antonin V."/>
            <person name="Barry K.W."/>
            <person name="Bougher N.L."/>
            <person name="Buchanan P."/>
            <person name="Buyck B."/>
            <person name="Bense V."/>
            <person name="Catcheside P."/>
            <person name="Chovatia M."/>
            <person name="Cooper J."/>
            <person name="Damon W."/>
            <person name="Desjardin D."/>
            <person name="Finy P."/>
            <person name="Geml J."/>
            <person name="Haridas S."/>
            <person name="Hughes K."/>
            <person name="Justo A."/>
            <person name="Karasinski D."/>
            <person name="Kautmanova I."/>
            <person name="Kiss B."/>
            <person name="Kocsube S."/>
            <person name="Kotiranta H."/>
            <person name="LaButti K.M."/>
            <person name="Lechner B.E."/>
            <person name="Liimatainen K."/>
            <person name="Lipzen A."/>
            <person name="Lukacs Z."/>
            <person name="Mihaltcheva S."/>
            <person name="Morgado L.N."/>
            <person name="Niskanen T."/>
            <person name="Noordeloos M.E."/>
            <person name="Ohm R.A."/>
            <person name="Ortiz-Santana B."/>
            <person name="Ovrebo C."/>
            <person name="Racz N."/>
            <person name="Riley R."/>
            <person name="Savchenko A."/>
            <person name="Shiryaev A."/>
            <person name="Soop K."/>
            <person name="Spirin V."/>
            <person name="Szebenyi C."/>
            <person name="Tomsovsky M."/>
            <person name="Tulloss R.E."/>
            <person name="Uehling J."/>
            <person name="Grigoriev I.V."/>
            <person name="Vagvolgyi C."/>
            <person name="Papp T."/>
            <person name="Martin F.M."/>
            <person name="Miettinen O."/>
            <person name="Hibbett D.S."/>
            <person name="Nagy L.G."/>
        </authorList>
    </citation>
    <scope>NUCLEOTIDE SEQUENCE [LARGE SCALE GENOMIC DNA]</scope>
    <source>
        <strain evidence="1 2">NL-1719</strain>
    </source>
</reference>
<dbReference type="Proteomes" id="UP000308600">
    <property type="component" value="Unassembled WGS sequence"/>
</dbReference>
<accession>A0ACD3AHT3</accession>
<sequence>MAPVPAIPLDMSLSSALVAIASALSFPFSLSSGLACLAATLGALPPFVGHNSSAASPAALALTASRSKVVSSSSSSPSCVGFVKSLACGADALS</sequence>
<proteinExistence type="predicted"/>
<keyword evidence="2" id="KW-1185">Reference proteome</keyword>
<evidence type="ECO:0000313" key="2">
    <source>
        <dbReference type="Proteomes" id="UP000308600"/>
    </source>
</evidence>
<evidence type="ECO:0000313" key="1">
    <source>
        <dbReference type="EMBL" id="TFK64417.1"/>
    </source>
</evidence>
<organism evidence="1 2">
    <name type="scientific">Pluteus cervinus</name>
    <dbReference type="NCBI Taxonomy" id="181527"/>
    <lineage>
        <taxon>Eukaryota</taxon>
        <taxon>Fungi</taxon>
        <taxon>Dikarya</taxon>
        <taxon>Basidiomycota</taxon>
        <taxon>Agaricomycotina</taxon>
        <taxon>Agaricomycetes</taxon>
        <taxon>Agaricomycetidae</taxon>
        <taxon>Agaricales</taxon>
        <taxon>Pluteineae</taxon>
        <taxon>Pluteaceae</taxon>
        <taxon>Pluteus</taxon>
    </lineage>
</organism>
<gene>
    <name evidence="1" type="ORF">BDN72DRAFT_265692</name>
</gene>